<dbReference type="EMBL" id="WHNP01000009">
    <property type="protein sequence ID" value="MPW17607.1"/>
    <property type="molecule type" value="Genomic_DNA"/>
</dbReference>
<dbReference type="PANTHER" id="PTHR30213">
    <property type="entry name" value="INNER MEMBRANE PROTEIN YHJD"/>
    <property type="match status" value="1"/>
</dbReference>
<evidence type="ECO:0000256" key="4">
    <source>
        <dbReference type="ARBA" id="ARBA00022989"/>
    </source>
</evidence>
<evidence type="ECO:0000256" key="1">
    <source>
        <dbReference type="ARBA" id="ARBA00004651"/>
    </source>
</evidence>
<feature type="transmembrane region" description="Helical" evidence="6">
    <location>
        <begin position="225"/>
        <end position="246"/>
    </location>
</feature>
<feature type="transmembrane region" description="Helical" evidence="6">
    <location>
        <begin position="154"/>
        <end position="177"/>
    </location>
</feature>
<keyword evidence="3 6" id="KW-0812">Transmembrane</keyword>
<sequence length="451" mass="45867">MELDSLSAEKLQSVAKKQASWAVGALRQFADNRCAAMAASIAFYAAFSLAPTLVMVIAVSGWFFGAEAARGELFRQVHGVLGNDAAAAVTTIVQNAHRSGGAGGIAAVISFTMLAVGASATFSSLNSALNIVWPSAAPRTSSVMALVRVRLISFGLVLGVAFLLIVSLVLDTAITFIGNMLWGNSPYVVIGNVLQLLVGWLVLGFAFAALLKFLPDAPVRWRDALVGGTVAAALFSAGKKLFALYLAHAGMANSFGAAGSLAVLLMWLYFSAVVLLLGAEFAAARGRMHDPRGAWGFAPATPPGSRVMLASVMAASTVAAGAAKRGSVWGAAPPPAAGATAGAADVTAGPAGAKPRPSAVAKLVAKHDAGISKAVSIGKTVVKAETHATRAAANTLVRAGRTAVAADRYVRRHPWSSVLVAAGTALFVAAVAGRRNGADDAEAPPAAGDTR</sequence>
<feature type="transmembrane region" description="Helical" evidence="6">
    <location>
        <begin position="41"/>
        <end position="64"/>
    </location>
</feature>
<feature type="transmembrane region" description="Helical" evidence="6">
    <location>
        <begin position="189"/>
        <end position="213"/>
    </location>
</feature>
<reference evidence="7 8" key="1">
    <citation type="submission" date="2019-10" db="EMBL/GenBank/DDBJ databases">
        <title>Paraburkholderia sp. isolated from nodules of Mimosa pudica from Brazilian Atlantic Forest soils.</title>
        <authorList>
            <person name="Paulitsch F."/>
            <person name="Hungria M."/>
            <person name="Dall'Agnol R."/>
        </authorList>
    </citation>
    <scope>NUCLEOTIDE SEQUENCE [LARGE SCALE GENOMIC DNA]</scope>
    <source>
        <strain evidence="7 8">CNPSo 3157</strain>
    </source>
</reference>
<dbReference type="Proteomes" id="UP000484381">
    <property type="component" value="Unassembled WGS sequence"/>
</dbReference>
<evidence type="ECO:0000256" key="5">
    <source>
        <dbReference type="ARBA" id="ARBA00023136"/>
    </source>
</evidence>
<dbReference type="NCBIfam" id="TIGR00765">
    <property type="entry name" value="yihY_not_rbn"/>
    <property type="match status" value="1"/>
</dbReference>
<dbReference type="Pfam" id="PF03631">
    <property type="entry name" value="Virul_fac_BrkB"/>
    <property type="match status" value="1"/>
</dbReference>
<evidence type="ECO:0000313" key="8">
    <source>
        <dbReference type="Proteomes" id="UP000484381"/>
    </source>
</evidence>
<dbReference type="GO" id="GO:0005886">
    <property type="term" value="C:plasma membrane"/>
    <property type="evidence" value="ECO:0007669"/>
    <property type="project" value="UniProtKB-SubCell"/>
</dbReference>
<evidence type="ECO:0000256" key="3">
    <source>
        <dbReference type="ARBA" id="ARBA00022692"/>
    </source>
</evidence>
<feature type="transmembrane region" description="Helical" evidence="6">
    <location>
        <begin position="105"/>
        <end position="133"/>
    </location>
</feature>
<organism evidence="7 8">
    <name type="scientific">Paraburkholderia franconis</name>
    <dbReference type="NCBI Taxonomy" id="2654983"/>
    <lineage>
        <taxon>Bacteria</taxon>
        <taxon>Pseudomonadati</taxon>
        <taxon>Pseudomonadota</taxon>
        <taxon>Betaproteobacteria</taxon>
        <taxon>Burkholderiales</taxon>
        <taxon>Burkholderiaceae</taxon>
        <taxon>Paraburkholderia</taxon>
    </lineage>
</organism>
<keyword evidence="2" id="KW-1003">Cell membrane</keyword>
<feature type="transmembrane region" description="Helical" evidence="6">
    <location>
        <begin position="258"/>
        <end position="279"/>
    </location>
</feature>
<name>A0A7X1TFP8_9BURK</name>
<comment type="subcellular location">
    <subcellularLocation>
        <location evidence="1">Cell membrane</location>
        <topology evidence="1">Multi-pass membrane protein</topology>
    </subcellularLocation>
</comment>
<dbReference type="AlphaFoldDB" id="A0A7X1TFP8"/>
<evidence type="ECO:0000256" key="6">
    <source>
        <dbReference type="SAM" id="Phobius"/>
    </source>
</evidence>
<keyword evidence="4 6" id="KW-1133">Transmembrane helix</keyword>
<evidence type="ECO:0000256" key="2">
    <source>
        <dbReference type="ARBA" id="ARBA00022475"/>
    </source>
</evidence>
<dbReference type="PANTHER" id="PTHR30213:SF1">
    <property type="entry name" value="INNER MEMBRANE PROTEIN YHJD"/>
    <property type="match status" value="1"/>
</dbReference>
<protein>
    <submittedName>
        <fullName evidence="7">YihY family inner membrane protein</fullName>
    </submittedName>
</protein>
<evidence type="ECO:0000313" key="7">
    <source>
        <dbReference type="EMBL" id="MPW17607.1"/>
    </source>
</evidence>
<proteinExistence type="predicted"/>
<dbReference type="RefSeq" id="WP_152758107.1">
    <property type="nucleotide sequence ID" value="NZ_WHNP01000009.1"/>
</dbReference>
<keyword evidence="8" id="KW-1185">Reference proteome</keyword>
<keyword evidence="5 6" id="KW-0472">Membrane</keyword>
<gene>
    <name evidence="7" type="ORF">GCT13_11855</name>
</gene>
<dbReference type="InterPro" id="IPR017039">
    <property type="entry name" value="Virul_fac_BrkB"/>
</dbReference>
<accession>A0A7X1TFP8</accession>
<comment type="caution">
    <text evidence="7">The sequence shown here is derived from an EMBL/GenBank/DDBJ whole genome shotgun (WGS) entry which is preliminary data.</text>
</comment>